<sequence>MEDGNPFGGLKMVATKKGDGERDELGRLKGTTEMAISSNSMSWRWRSGLVRWTRGRCASSM</sequence>
<proteinExistence type="predicted"/>
<dbReference type="AlphaFoldDB" id="A0A6J5X9F7"/>
<dbReference type="Proteomes" id="UP000507245">
    <property type="component" value="Unassembled WGS sequence"/>
</dbReference>
<organism evidence="1 2">
    <name type="scientific">Prunus armeniaca</name>
    <name type="common">Apricot</name>
    <name type="synonym">Armeniaca vulgaris</name>
    <dbReference type="NCBI Taxonomy" id="36596"/>
    <lineage>
        <taxon>Eukaryota</taxon>
        <taxon>Viridiplantae</taxon>
        <taxon>Streptophyta</taxon>
        <taxon>Embryophyta</taxon>
        <taxon>Tracheophyta</taxon>
        <taxon>Spermatophyta</taxon>
        <taxon>Magnoliopsida</taxon>
        <taxon>eudicotyledons</taxon>
        <taxon>Gunneridae</taxon>
        <taxon>Pentapetalae</taxon>
        <taxon>rosids</taxon>
        <taxon>fabids</taxon>
        <taxon>Rosales</taxon>
        <taxon>Rosaceae</taxon>
        <taxon>Amygdaloideae</taxon>
        <taxon>Amygdaleae</taxon>
        <taxon>Prunus</taxon>
    </lineage>
</organism>
<accession>A0A6J5X9F7</accession>
<evidence type="ECO:0000313" key="1">
    <source>
        <dbReference type="EMBL" id="CAB4309177.1"/>
    </source>
</evidence>
<keyword evidence="2" id="KW-1185">Reference proteome</keyword>
<evidence type="ECO:0000313" key="2">
    <source>
        <dbReference type="Proteomes" id="UP000507245"/>
    </source>
</evidence>
<gene>
    <name evidence="1" type="ORF">ORAREDHAP_LOCUS30115</name>
</gene>
<dbReference type="EMBL" id="CAEKKB010000004">
    <property type="protein sequence ID" value="CAB4309177.1"/>
    <property type="molecule type" value="Genomic_DNA"/>
</dbReference>
<reference evidence="2" key="1">
    <citation type="journal article" date="2020" name="Genome Biol.">
        <title>Gamete binning: chromosome-level and haplotype-resolved genome assembly enabled by high-throughput single-cell sequencing of gamete genomes.</title>
        <authorList>
            <person name="Campoy J.A."/>
            <person name="Sun H."/>
            <person name="Goel M."/>
            <person name="Jiao W.-B."/>
            <person name="Folz-Donahue K."/>
            <person name="Wang N."/>
            <person name="Rubio M."/>
            <person name="Liu C."/>
            <person name="Kukat C."/>
            <person name="Ruiz D."/>
            <person name="Huettel B."/>
            <person name="Schneeberger K."/>
        </authorList>
    </citation>
    <scope>NUCLEOTIDE SEQUENCE [LARGE SCALE GENOMIC DNA]</scope>
    <source>
        <strain evidence="2">cv. Rojo Pasion</strain>
    </source>
</reference>
<protein>
    <submittedName>
        <fullName evidence="1">Uncharacterized protein</fullName>
    </submittedName>
</protein>
<name>A0A6J5X9F7_PRUAR</name>